<evidence type="ECO:0000313" key="1">
    <source>
        <dbReference type="EMBL" id="PSK82759.1"/>
    </source>
</evidence>
<protein>
    <submittedName>
        <fullName evidence="1">Uncharacterized protein</fullName>
    </submittedName>
</protein>
<dbReference type="Proteomes" id="UP000240621">
    <property type="component" value="Unassembled WGS sequence"/>
</dbReference>
<gene>
    <name evidence="1" type="ORF">CLV93_105151</name>
</gene>
<sequence>MLLHRTCIYPKDVQRITGKSERSGRRLLTKIRQELGKASHQFISVEEFAEYTGLPVSTIRQYLVD</sequence>
<evidence type="ECO:0000313" key="2">
    <source>
        <dbReference type="Proteomes" id="UP000240621"/>
    </source>
</evidence>
<dbReference type="OrthoDB" id="711499at2"/>
<name>A0A2P8CCW0_9BACT</name>
<proteinExistence type="predicted"/>
<comment type="caution">
    <text evidence="1">The sequence shown here is derived from an EMBL/GenBank/DDBJ whole genome shotgun (WGS) entry which is preliminary data.</text>
</comment>
<dbReference type="RefSeq" id="WP_106542355.1">
    <property type="nucleotide sequence ID" value="NZ_BLAU01000001.1"/>
</dbReference>
<dbReference type="EMBL" id="PYGC01000005">
    <property type="protein sequence ID" value="PSK82759.1"/>
    <property type="molecule type" value="Genomic_DNA"/>
</dbReference>
<organism evidence="1 2">
    <name type="scientific">Prolixibacter denitrificans</name>
    <dbReference type="NCBI Taxonomy" id="1541063"/>
    <lineage>
        <taxon>Bacteria</taxon>
        <taxon>Pseudomonadati</taxon>
        <taxon>Bacteroidota</taxon>
        <taxon>Bacteroidia</taxon>
        <taxon>Marinilabiliales</taxon>
        <taxon>Prolixibacteraceae</taxon>
        <taxon>Prolixibacter</taxon>
    </lineage>
</organism>
<reference evidence="1 2" key="1">
    <citation type="submission" date="2018-03" db="EMBL/GenBank/DDBJ databases">
        <title>Genomic Encyclopedia of Archaeal and Bacterial Type Strains, Phase II (KMG-II): from individual species to whole genera.</title>
        <authorList>
            <person name="Goeker M."/>
        </authorList>
    </citation>
    <scope>NUCLEOTIDE SEQUENCE [LARGE SCALE GENOMIC DNA]</scope>
    <source>
        <strain evidence="1 2">DSM 27267</strain>
    </source>
</reference>
<dbReference type="AlphaFoldDB" id="A0A2P8CCW0"/>
<accession>A0A2P8CCW0</accession>